<dbReference type="AlphaFoldDB" id="A0A7J5XJ34"/>
<dbReference type="EMBL" id="JAAKFY010000023">
    <property type="protein sequence ID" value="KAF3837106.1"/>
    <property type="molecule type" value="Genomic_DNA"/>
</dbReference>
<feature type="signal peptide" evidence="1">
    <location>
        <begin position="1"/>
        <end position="22"/>
    </location>
</feature>
<evidence type="ECO:0000256" key="1">
    <source>
        <dbReference type="SAM" id="SignalP"/>
    </source>
</evidence>
<sequence length="280" mass="31292">MFAYSHTKLWTSLKLLIVSAEAIKMECHDRFFVIAVDLAFTGNKPHFEAVDESGVYAITKRSAAQCGYSIGVLPLLGHGSSEPLTLAVTLKTRLYLFVLCGNPSFCSIFQDDEVFTFNFNLVVANEGKIASYALNKTCSPSLPWSPREVTCEVNYMEVSVNNEVTCPSESKKEDWNAALKSVRFNFHTVYIAIASMSTTMKYFSSSLYLSNFRLAAGYSFDLTDSRLVLRAPYGQPESFSTEVNGVPVEAVHATLFSRQRWVVLMVDLVAACSMRQYYNI</sequence>
<evidence type="ECO:0000313" key="2">
    <source>
        <dbReference type="EMBL" id="KAF3837106.1"/>
    </source>
</evidence>
<proteinExistence type="predicted"/>
<reference evidence="2 3" key="1">
    <citation type="submission" date="2020-03" db="EMBL/GenBank/DDBJ databases">
        <title>Dissostichus mawsoni Genome sequencing and assembly.</title>
        <authorList>
            <person name="Park H."/>
        </authorList>
    </citation>
    <scope>NUCLEOTIDE SEQUENCE [LARGE SCALE GENOMIC DNA]</scope>
    <source>
        <strain evidence="2">DM0001</strain>
        <tissue evidence="2">Muscle</tissue>
    </source>
</reference>
<protein>
    <submittedName>
        <fullName evidence="2">Uncharacterized protein</fullName>
    </submittedName>
</protein>
<gene>
    <name evidence="2" type="ORF">F7725_004570</name>
</gene>
<keyword evidence="3" id="KW-1185">Reference proteome</keyword>
<dbReference type="PANTHER" id="PTHR47130:SF6">
    <property type="entry name" value="EGG ENVELOPE GLYCOPROTEIN-LIKE PRECURSOR"/>
    <property type="match status" value="1"/>
</dbReference>
<organism evidence="2 3">
    <name type="scientific">Dissostichus mawsoni</name>
    <name type="common">Antarctic cod</name>
    <dbReference type="NCBI Taxonomy" id="36200"/>
    <lineage>
        <taxon>Eukaryota</taxon>
        <taxon>Metazoa</taxon>
        <taxon>Chordata</taxon>
        <taxon>Craniata</taxon>
        <taxon>Vertebrata</taxon>
        <taxon>Euteleostomi</taxon>
        <taxon>Actinopterygii</taxon>
        <taxon>Neopterygii</taxon>
        <taxon>Teleostei</taxon>
        <taxon>Neoteleostei</taxon>
        <taxon>Acanthomorphata</taxon>
        <taxon>Eupercaria</taxon>
        <taxon>Perciformes</taxon>
        <taxon>Notothenioidei</taxon>
        <taxon>Nototheniidae</taxon>
        <taxon>Dissostichus</taxon>
    </lineage>
</organism>
<dbReference type="PANTHER" id="PTHR47130">
    <property type="entry name" value="SI:DKEY-19B23.11-RELATED"/>
    <property type="match status" value="1"/>
</dbReference>
<comment type="caution">
    <text evidence="2">The sequence shown here is derived from an EMBL/GenBank/DDBJ whole genome shotgun (WGS) entry which is preliminary data.</text>
</comment>
<keyword evidence="1" id="KW-0732">Signal</keyword>
<dbReference type="OrthoDB" id="8945590at2759"/>
<accession>A0A7J5XJ34</accession>
<feature type="chain" id="PRO_5029662980" evidence="1">
    <location>
        <begin position="23"/>
        <end position="280"/>
    </location>
</feature>
<evidence type="ECO:0000313" key="3">
    <source>
        <dbReference type="Proteomes" id="UP000518266"/>
    </source>
</evidence>
<dbReference type="Proteomes" id="UP000518266">
    <property type="component" value="Unassembled WGS sequence"/>
</dbReference>
<name>A0A7J5XJ34_DISMA</name>